<comment type="catalytic activity">
    <reaction evidence="1 9">
        <text>S-ubiquitinyl-[E2 ubiquitin-conjugating enzyme]-L-cysteine + [acceptor protein]-L-lysine = [E2 ubiquitin-conjugating enzyme]-L-cysteine + N(6)-ubiquitinyl-[acceptor protein]-L-lysine.</text>
        <dbReference type="EC" id="2.3.2.26"/>
    </reaction>
</comment>
<dbReference type="PIRSF" id="PIRSF001569">
    <property type="entry name" value="E3_ub_ligase_SMURF1"/>
    <property type="match status" value="1"/>
</dbReference>
<evidence type="ECO:0000256" key="12">
    <source>
        <dbReference type="SAM" id="MobiDB-lite"/>
    </source>
</evidence>
<dbReference type="PROSITE" id="PS01159">
    <property type="entry name" value="WW_DOMAIN_1"/>
    <property type="match status" value="3"/>
</dbReference>
<dbReference type="GO" id="GO:0061630">
    <property type="term" value="F:ubiquitin protein ligase activity"/>
    <property type="evidence" value="ECO:0007669"/>
    <property type="project" value="UniProtKB-EC"/>
</dbReference>
<dbReference type="SMART" id="SM00456">
    <property type="entry name" value="WW"/>
    <property type="match status" value="3"/>
</dbReference>
<evidence type="ECO:0000259" key="14">
    <source>
        <dbReference type="PROSITE" id="PS50237"/>
    </source>
</evidence>
<dbReference type="Gene3D" id="3.30.2410.10">
    <property type="entry name" value="Hect, E3 ligase catalytic domain"/>
    <property type="match status" value="1"/>
</dbReference>
<dbReference type="GO" id="GO:0070534">
    <property type="term" value="P:protein K63-linked ubiquitination"/>
    <property type="evidence" value="ECO:0007669"/>
    <property type="project" value="TreeGrafter"/>
</dbReference>
<dbReference type="CDD" id="cd00078">
    <property type="entry name" value="HECTc"/>
    <property type="match status" value="1"/>
</dbReference>
<evidence type="ECO:0000313" key="16">
    <source>
        <dbReference type="Proteomes" id="UP000472273"/>
    </source>
</evidence>
<evidence type="ECO:0000256" key="4">
    <source>
        <dbReference type="ARBA" id="ARBA00022679"/>
    </source>
</evidence>
<proteinExistence type="predicted"/>
<dbReference type="PROSITE" id="PS50237">
    <property type="entry name" value="HECT"/>
    <property type="match status" value="1"/>
</dbReference>
<dbReference type="PROSITE" id="PS50020">
    <property type="entry name" value="WW_DOMAIN_2"/>
    <property type="match status" value="3"/>
</dbReference>
<dbReference type="SUPFAM" id="SSF49562">
    <property type="entry name" value="C2 domain (Calcium/lipid-binding domain, CaLB)"/>
    <property type="match status" value="1"/>
</dbReference>
<dbReference type="SMART" id="SM00119">
    <property type="entry name" value="HECTc"/>
    <property type="match status" value="1"/>
</dbReference>
<dbReference type="GO" id="GO:0061629">
    <property type="term" value="F:RNA polymerase II-specific DNA-binding transcription factor binding"/>
    <property type="evidence" value="ECO:0007669"/>
    <property type="project" value="TreeGrafter"/>
</dbReference>
<evidence type="ECO:0000256" key="6">
    <source>
        <dbReference type="ARBA" id="ARBA00022786"/>
    </source>
</evidence>
<dbReference type="FunFam" id="3.90.1750.10:FF:000002">
    <property type="entry name" value="E3 ubiquitin-protein ligase"/>
    <property type="match status" value="1"/>
</dbReference>
<feature type="active site" description="Glycyl thioester intermediate" evidence="10 11">
    <location>
        <position position="779"/>
    </location>
</feature>
<dbReference type="UniPathway" id="UPA00143"/>
<dbReference type="FunFam" id="2.20.70.10:FF:000009">
    <property type="entry name" value="E3 ubiquitin-protein ligase"/>
    <property type="match status" value="1"/>
</dbReference>
<accession>A0A670Z324</accession>
<dbReference type="Gene3D" id="2.20.70.10">
    <property type="match status" value="2"/>
</dbReference>
<keyword evidence="5" id="KW-0677">Repeat</keyword>
<evidence type="ECO:0000256" key="7">
    <source>
        <dbReference type="ARBA" id="ARBA00022843"/>
    </source>
</evidence>
<dbReference type="InterPro" id="IPR001202">
    <property type="entry name" value="WW_dom"/>
</dbReference>
<evidence type="ECO:0000313" key="15">
    <source>
        <dbReference type="Ensembl" id="ENSPTXP00000018320.1"/>
    </source>
</evidence>
<dbReference type="GO" id="GO:0000122">
    <property type="term" value="P:negative regulation of transcription by RNA polymerase II"/>
    <property type="evidence" value="ECO:0007669"/>
    <property type="project" value="TreeGrafter"/>
</dbReference>
<sequence>MRVSVSLSLLPPTVVSAKPKAQGRQPRITSFVEVVADGLASEAKKTGRQTGSSELLWNESLVNVTSQSRLDLKLWSCHTLRNELLGVASVSLSSVPKQSQGKVETKPMTLNLQAENKGGLLSGGELTVFLDGPGIEAGSLTNGVVAADEGEQGARRESGGPAASSENRPQAPSTTCLGGGPAGPFQGPSPGSPWVPWRQQILPGVPTQELPLLKPTLSGWGGAIPPFAAPFLSEESGRGAAAPAPLADWAPLPPPTPVSLVALPVCFLGAPFMCSWEKRVDPRGRYYFVDHNTRTTTWQRPTAEYVRTYEQWQSQRNQLQGAMQQFSQRFLYQSSGTAADNDPLGPLPSGWEKRQDNGRVYYVNHNTRTTQWEDPRTQGMIQEPALPPGWEMKYTSERVRYFVDHNTRTTTFKDPRPGFESGSKQGGSPGAYDRSFRWKFHQFRFLCHSNALPSHVKISVSRQTLFEDSFQQIMNMKPYDLRRRLYIIMRGEEGLDYGGIAREWFFLLSHEVLNPMYCLFEYAGKNNYCLQINPASSINPDHLTYFRFIGRFIAMALYHGKFIDTGFTLPFYKRMLNKRPTLKDLESIDPEFYNSITWIKSNSLEECALELYFIQDMEILGKVTTHELKEGGENLRVTEENKEEYIMLLTDWRFTRGVEEQTKAFLDGFNEVAPLEWLRYFDEKELELMLCGMQEIDLSDWQKNTIYRHYTKSSKPIQWFWQVVKEMDNEKRVRLLQFVTGTCRLPVGGFTELIGSNGPQKFCIDKVGKETWLPRSHTCFNRLDLPPYKSYEQLKEKLLYAIEETEGFGQE</sequence>
<dbReference type="FunFam" id="3.30.2160.10:FF:000003">
    <property type="entry name" value="E3 ubiquitin-protein ligase"/>
    <property type="match status" value="1"/>
</dbReference>
<feature type="compositionally biased region" description="Polar residues" evidence="12">
    <location>
        <begin position="164"/>
        <end position="176"/>
    </location>
</feature>
<dbReference type="PANTHER" id="PTHR11254">
    <property type="entry name" value="HECT DOMAIN UBIQUITIN-PROTEIN LIGASE"/>
    <property type="match status" value="1"/>
</dbReference>
<evidence type="ECO:0000256" key="10">
    <source>
        <dbReference type="PIRSR" id="PIRSR001569-1"/>
    </source>
</evidence>
<dbReference type="InterPro" id="IPR024928">
    <property type="entry name" value="E3_ub_ligase_SMURF1"/>
</dbReference>
<dbReference type="PANTHER" id="PTHR11254:SF396">
    <property type="entry name" value="NEDD4-LIKE E3 UBIQUITIN-PROTEIN LIGASE WWP2"/>
    <property type="match status" value="1"/>
</dbReference>
<dbReference type="GO" id="GO:0043161">
    <property type="term" value="P:proteasome-mediated ubiquitin-dependent protein catabolic process"/>
    <property type="evidence" value="ECO:0007669"/>
    <property type="project" value="TreeGrafter"/>
</dbReference>
<reference evidence="15" key="2">
    <citation type="submission" date="2025-09" db="UniProtKB">
        <authorList>
            <consortium name="Ensembl"/>
        </authorList>
    </citation>
    <scope>IDENTIFICATION</scope>
</reference>
<dbReference type="GeneTree" id="ENSGT00940000160726"/>
<dbReference type="Ensembl" id="ENSPTXT00000018872.1">
    <property type="protein sequence ID" value="ENSPTXP00000018320.1"/>
    <property type="gene ID" value="ENSPTXG00000008473.1"/>
</dbReference>
<dbReference type="AlphaFoldDB" id="A0A670Z324"/>
<dbReference type="Gene3D" id="3.30.2160.10">
    <property type="entry name" value="Hect, E3 ligase catalytic domain"/>
    <property type="match status" value="1"/>
</dbReference>
<organism evidence="15 16">
    <name type="scientific">Pseudonaja textilis</name>
    <name type="common">Eastern brown snake</name>
    <dbReference type="NCBI Taxonomy" id="8673"/>
    <lineage>
        <taxon>Eukaryota</taxon>
        <taxon>Metazoa</taxon>
        <taxon>Chordata</taxon>
        <taxon>Craniata</taxon>
        <taxon>Vertebrata</taxon>
        <taxon>Euteleostomi</taxon>
        <taxon>Lepidosauria</taxon>
        <taxon>Squamata</taxon>
        <taxon>Bifurcata</taxon>
        <taxon>Unidentata</taxon>
        <taxon>Episquamata</taxon>
        <taxon>Toxicofera</taxon>
        <taxon>Serpentes</taxon>
        <taxon>Colubroidea</taxon>
        <taxon>Elapidae</taxon>
        <taxon>Hydrophiinae</taxon>
        <taxon>Pseudonaja</taxon>
    </lineage>
</organism>
<dbReference type="FunFam" id="2.20.70.10:FF:000005">
    <property type="entry name" value="E3 ubiquitin-protein ligase"/>
    <property type="match status" value="1"/>
</dbReference>
<dbReference type="CDD" id="cd04021">
    <property type="entry name" value="C2_E3_ubiquitin_ligase"/>
    <property type="match status" value="1"/>
</dbReference>
<comment type="pathway">
    <text evidence="3 9">Protein modification; protein ubiquitination.</text>
</comment>
<evidence type="ECO:0000256" key="5">
    <source>
        <dbReference type="ARBA" id="ARBA00022737"/>
    </source>
</evidence>
<dbReference type="GO" id="GO:0034765">
    <property type="term" value="P:regulation of monoatomic ion transmembrane transport"/>
    <property type="evidence" value="ECO:0007669"/>
    <property type="project" value="TreeGrafter"/>
</dbReference>
<evidence type="ECO:0000256" key="2">
    <source>
        <dbReference type="ARBA" id="ARBA00004123"/>
    </source>
</evidence>
<dbReference type="CDD" id="cd00201">
    <property type="entry name" value="WW"/>
    <property type="match status" value="3"/>
</dbReference>
<feature type="domain" description="HECT" evidence="14">
    <location>
        <begin position="477"/>
        <end position="811"/>
    </location>
</feature>
<keyword evidence="6 9" id="KW-0833">Ubl conjugation pathway</keyword>
<dbReference type="InterPro" id="IPR000569">
    <property type="entry name" value="HECT_dom"/>
</dbReference>
<protein>
    <recommendedName>
        <fullName evidence="9">E3 ubiquitin-protein ligase</fullName>
        <ecNumber evidence="9">2.3.2.26</ecNumber>
    </recommendedName>
</protein>
<dbReference type="SUPFAM" id="SSF51045">
    <property type="entry name" value="WW domain"/>
    <property type="match status" value="3"/>
</dbReference>
<reference evidence="15" key="1">
    <citation type="submission" date="2025-08" db="UniProtKB">
        <authorList>
            <consortium name="Ensembl"/>
        </authorList>
    </citation>
    <scope>IDENTIFICATION</scope>
</reference>
<evidence type="ECO:0000256" key="11">
    <source>
        <dbReference type="PROSITE-ProRule" id="PRU00104"/>
    </source>
</evidence>
<dbReference type="InterPro" id="IPR036020">
    <property type="entry name" value="WW_dom_sf"/>
</dbReference>
<dbReference type="Proteomes" id="UP000472273">
    <property type="component" value="Unplaced"/>
</dbReference>
<dbReference type="Gene3D" id="2.60.40.150">
    <property type="entry name" value="C2 domain"/>
    <property type="match status" value="1"/>
</dbReference>
<dbReference type="GO" id="GO:0005737">
    <property type="term" value="C:cytoplasm"/>
    <property type="evidence" value="ECO:0007669"/>
    <property type="project" value="UniProtKB-ARBA"/>
</dbReference>
<gene>
    <name evidence="15" type="primary">WWP2</name>
</gene>
<feature type="domain" description="WW" evidence="13">
    <location>
        <begin position="384"/>
        <end position="417"/>
    </location>
</feature>
<keyword evidence="16" id="KW-1185">Reference proteome</keyword>
<evidence type="ECO:0000259" key="13">
    <source>
        <dbReference type="PROSITE" id="PS50020"/>
    </source>
</evidence>
<dbReference type="EC" id="2.3.2.26" evidence="9"/>
<dbReference type="SUPFAM" id="SSF56204">
    <property type="entry name" value="Hect, E3 ligase catalytic domain"/>
    <property type="match status" value="1"/>
</dbReference>
<evidence type="ECO:0000256" key="3">
    <source>
        <dbReference type="ARBA" id="ARBA00004906"/>
    </source>
</evidence>
<comment type="subcellular location">
    <subcellularLocation>
        <location evidence="2">Nucleus</location>
    </subcellularLocation>
</comment>
<evidence type="ECO:0000256" key="9">
    <source>
        <dbReference type="PIRNR" id="PIRNR001569"/>
    </source>
</evidence>
<keyword evidence="8" id="KW-0539">Nucleus</keyword>
<dbReference type="FunFam" id="3.90.1750.10:FF:000026">
    <property type="entry name" value="E3 ubiquitin-protein ligase HACE1"/>
    <property type="match status" value="1"/>
</dbReference>
<feature type="domain" description="WW" evidence="13">
    <location>
        <begin position="345"/>
        <end position="377"/>
    </location>
</feature>
<feature type="region of interest" description="Disordered" evidence="12">
    <location>
        <begin position="150"/>
        <end position="194"/>
    </location>
</feature>
<dbReference type="GO" id="GO:0005634">
    <property type="term" value="C:nucleus"/>
    <property type="evidence" value="ECO:0007669"/>
    <property type="project" value="UniProtKB-SubCell"/>
</dbReference>
<dbReference type="Pfam" id="PF00397">
    <property type="entry name" value="WW"/>
    <property type="match status" value="3"/>
</dbReference>
<dbReference type="InterPro" id="IPR035983">
    <property type="entry name" value="Hect_E3_ubiquitin_ligase"/>
</dbReference>
<dbReference type="Pfam" id="PF00632">
    <property type="entry name" value="HECT"/>
    <property type="match status" value="1"/>
</dbReference>
<name>A0A670Z324_PSETE</name>
<evidence type="ECO:0000256" key="8">
    <source>
        <dbReference type="ARBA" id="ARBA00023242"/>
    </source>
</evidence>
<dbReference type="Gene3D" id="3.90.1750.10">
    <property type="entry name" value="Hect, E3 ligase catalytic domains"/>
    <property type="match status" value="1"/>
</dbReference>
<keyword evidence="7" id="KW-0832">Ubl conjugation</keyword>
<dbReference type="InterPro" id="IPR050409">
    <property type="entry name" value="E3_ubiq-protein_ligase"/>
</dbReference>
<evidence type="ECO:0000256" key="1">
    <source>
        <dbReference type="ARBA" id="ARBA00000885"/>
    </source>
</evidence>
<dbReference type="FunFam" id="3.30.2410.10:FF:000002">
    <property type="entry name" value="E3 ubiquitin-protein ligase HECW2"/>
    <property type="match status" value="1"/>
</dbReference>
<feature type="domain" description="WW" evidence="13">
    <location>
        <begin position="270"/>
        <end position="303"/>
    </location>
</feature>
<keyword evidence="4 9" id="KW-0808">Transferase</keyword>
<dbReference type="InterPro" id="IPR035892">
    <property type="entry name" value="C2_domain_sf"/>
</dbReference>